<protein>
    <submittedName>
        <fullName evidence="1">Uncharacterized protein</fullName>
    </submittedName>
</protein>
<evidence type="ECO:0000313" key="1">
    <source>
        <dbReference type="EMBL" id="QHS97832.1"/>
    </source>
</evidence>
<reference evidence="1" key="1">
    <citation type="journal article" date="2020" name="Nature">
        <title>Giant virus diversity and host interactions through global metagenomics.</title>
        <authorList>
            <person name="Schulz F."/>
            <person name="Roux S."/>
            <person name="Paez-Espino D."/>
            <person name="Jungbluth S."/>
            <person name="Walsh D.A."/>
            <person name="Denef V.J."/>
            <person name="McMahon K.D."/>
            <person name="Konstantinidis K.T."/>
            <person name="Eloe-Fadrosh E.A."/>
            <person name="Kyrpides N.C."/>
            <person name="Woyke T."/>
        </authorList>
    </citation>
    <scope>NUCLEOTIDE SEQUENCE</scope>
    <source>
        <strain evidence="1">GVMAG-M-3300020182-33</strain>
    </source>
</reference>
<dbReference type="AlphaFoldDB" id="A0A6C0C0K4"/>
<organism evidence="1">
    <name type="scientific">viral metagenome</name>
    <dbReference type="NCBI Taxonomy" id="1070528"/>
    <lineage>
        <taxon>unclassified sequences</taxon>
        <taxon>metagenomes</taxon>
        <taxon>organismal metagenomes</taxon>
    </lineage>
</organism>
<proteinExistence type="predicted"/>
<name>A0A6C0C0K4_9ZZZZ</name>
<accession>A0A6C0C0K4</accession>
<dbReference type="EMBL" id="MN739305">
    <property type="protein sequence ID" value="QHS97832.1"/>
    <property type="molecule type" value="Genomic_DNA"/>
</dbReference>
<sequence length="104" mass="12203">MLLRKPASLCWADLEDSESIDVQTRGERSPYSPCNIRHDRLAKIVHMHNRAYFQACARSNTKEGLKFYMVRVRTFITLGLRALYAENYTGPSYLPRMVLYNRRC</sequence>